<comment type="caution">
    <text evidence="1">The sequence shown here is derived from an EMBL/GenBank/DDBJ whole genome shotgun (WGS) entry which is preliminary data.</text>
</comment>
<dbReference type="Proteomes" id="UP000639772">
    <property type="component" value="Unassembled WGS sequence"/>
</dbReference>
<feature type="non-terminal residue" evidence="1">
    <location>
        <position position="57"/>
    </location>
</feature>
<reference evidence="1 2" key="1">
    <citation type="journal article" date="2020" name="Nat. Food">
        <title>A phased Vanilla planifolia genome enables genetic improvement of flavour and production.</title>
        <authorList>
            <person name="Hasing T."/>
            <person name="Tang H."/>
            <person name="Brym M."/>
            <person name="Khazi F."/>
            <person name="Huang T."/>
            <person name="Chambers A.H."/>
        </authorList>
    </citation>
    <scope>NUCLEOTIDE SEQUENCE [LARGE SCALE GENOMIC DNA]</scope>
    <source>
        <tissue evidence="1">Leaf</tissue>
    </source>
</reference>
<organism evidence="1 2">
    <name type="scientific">Vanilla planifolia</name>
    <name type="common">Vanilla</name>
    <dbReference type="NCBI Taxonomy" id="51239"/>
    <lineage>
        <taxon>Eukaryota</taxon>
        <taxon>Viridiplantae</taxon>
        <taxon>Streptophyta</taxon>
        <taxon>Embryophyta</taxon>
        <taxon>Tracheophyta</taxon>
        <taxon>Spermatophyta</taxon>
        <taxon>Magnoliopsida</taxon>
        <taxon>Liliopsida</taxon>
        <taxon>Asparagales</taxon>
        <taxon>Orchidaceae</taxon>
        <taxon>Vanilloideae</taxon>
        <taxon>Vanilleae</taxon>
        <taxon>Vanilla</taxon>
    </lineage>
</organism>
<dbReference type="EMBL" id="JADCNM010000216">
    <property type="protein sequence ID" value="KAG0449054.1"/>
    <property type="molecule type" value="Genomic_DNA"/>
</dbReference>
<sequence length="57" mass="6340">MACVSLQPRLFSSFFGDRLPLCSRPIVHVLGYVPGTRNTFLLPSRTQCNLADLLFNG</sequence>
<evidence type="ECO:0000313" key="2">
    <source>
        <dbReference type="Proteomes" id="UP000639772"/>
    </source>
</evidence>
<name>A0A835PBI5_VANPL</name>
<accession>A0A835PBI5</accession>
<gene>
    <name evidence="1" type="ORF">HPP92_027506</name>
</gene>
<evidence type="ECO:0000313" key="1">
    <source>
        <dbReference type="EMBL" id="KAG0449054.1"/>
    </source>
</evidence>
<proteinExistence type="predicted"/>
<dbReference type="AlphaFoldDB" id="A0A835PBI5"/>
<protein>
    <submittedName>
        <fullName evidence="1">Uncharacterized protein</fullName>
    </submittedName>
</protein>